<dbReference type="PANTHER" id="PTHR33526">
    <property type="entry name" value="OS07G0123800 PROTEIN"/>
    <property type="match status" value="1"/>
</dbReference>
<gene>
    <name evidence="1" type="ORF">QVD17_09220</name>
</gene>
<sequence length="180" mass="20448">MRNKVTRNKKPRTIVRIIKTPIRAISKVLDHYVSCVTNFSNAYNRPLMTMQANPNCDKQFPRSYSSSSMLSNYEEPPEGALLRSISSTAVTTKKGGQVKIAEMELYMVQYRHPQLQSYGSSKGVPMSCSVGMRKIDEDKVCSFRDDCGIVQSKLSIMDKDSMFSRSRSYDRVCTKKSNFV</sequence>
<proteinExistence type="predicted"/>
<dbReference type="Proteomes" id="UP001229421">
    <property type="component" value="Unassembled WGS sequence"/>
</dbReference>
<keyword evidence="2" id="KW-1185">Reference proteome</keyword>
<name>A0AAD8L6X5_TARER</name>
<accession>A0AAD8L6X5</accession>
<dbReference type="EMBL" id="JAUHHV010000002">
    <property type="protein sequence ID" value="KAK1432325.1"/>
    <property type="molecule type" value="Genomic_DNA"/>
</dbReference>
<organism evidence="1 2">
    <name type="scientific">Tagetes erecta</name>
    <name type="common">African marigold</name>
    <dbReference type="NCBI Taxonomy" id="13708"/>
    <lineage>
        <taxon>Eukaryota</taxon>
        <taxon>Viridiplantae</taxon>
        <taxon>Streptophyta</taxon>
        <taxon>Embryophyta</taxon>
        <taxon>Tracheophyta</taxon>
        <taxon>Spermatophyta</taxon>
        <taxon>Magnoliopsida</taxon>
        <taxon>eudicotyledons</taxon>
        <taxon>Gunneridae</taxon>
        <taxon>Pentapetalae</taxon>
        <taxon>asterids</taxon>
        <taxon>campanulids</taxon>
        <taxon>Asterales</taxon>
        <taxon>Asteraceae</taxon>
        <taxon>Asteroideae</taxon>
        <taxon>Heliantheae alliance</taxon>
        <taxon>Tageteae</taxon>
        <taxon>Tagetes</taxon>
    </lineage>
</organism>
<dbReference type="AlphaFoldDB" id="A0AAD8L6X5"/>
<evidence type="ECO:0000313" key="1">
    <source>
        <dbReference type="EMBL" id="KAK1432325.1"/>
    </source>
</evidence>
<evidence type="ECO:0000313" key="2">
    <source>
        <dbReference type="Proteomes" id="UP001229421"/>
    </source>
</evidence>
<dbReference type="PANTHER" id="PTHR33526:SF13">
    <property type="entry name" value="TYROSINE-PROTEIN PHOSPHATASE 3-LIKE"/>
    <property type="match status" value="1"/>
</dbReference>
<protein>
    <submittedName>
        <fullName evidence="1">Uncharacterized protein</fullName>
    </submittedName>
</protein>
<comment type="caution">
    <text evidence="1">The sequence shown here is derived from an EMBL/GenBank/DDBJ whole genome shotgun (WGS) entry which is preliminary data.</text>
</comment>
<reference evidence="1" key="1">
    <citation type="journal article" date="2023" name="bioRxiv">
        <title>Improved chromosome-level genome assembly for marigold (Tagetes erecta).</title>
        <authorList>
            <person name="Jiang F."/>
            <person name="Yuan L."/>
            <person name="Wang S."/>
            <person name="Wang H."/>
            <person name="Xu D."/>
            <person name="Wang A."/>
            <person name="Fan W."/>
        </authorList>
    </citation>
    <scope>NUCLEOTIDE SEQUENCE</scope>
    <source>
        <strain evidence="1">WSJ</strain>
        <tissue evidence="1">Leaf</tissue>
    </source>
</reference>